<feature type="compositionally biased region" description="Low complexity" evidence="7">
    <location>
        <begin position="262"/>
        <end position="277"/>
    </location>
</feature>
<dbReference type="PROSITE" id="PS50082">
    <property type="entry name" value="WD_REPEATS_2"/>
    <property type="match status" value="1"/>
</dbReference>
<dbReference type="GO" id="GO:0051898">
    <property type="term" value="P:negative regulation of phosphatidylinositol 3-kinase/protein kinase B signal transduction"/>
    <property type="evidence" value="ECO:0007669"/>
    <property type="project" value="InterPro"/>
</dbReference>
<evidence type="ECO:0000259" key="8">
    <source>
        <dbReference type="Pfam" id="PF23138"/>
    </source>
</evidence>
<evidence type="ECO:0000256" key="6">
    <source>
        <dbReference type="SAM" id="Coils"/>
    </source>
</evidence>
<dbReference type="GO" id="GO:0031901">
    <property type="term" value="C:early endosome membrane"/>
    <property type="evidence" value="ECO:0007669"/>
    <property type="project" value="TreeGrafter"/>
</dbReference>
<evidence type="ECO:0000256" key="7">
    <source>
        <dbReference type="SAM" id="MobiDB-lite"/>
    </source>
</evidence>
<dbReference type="PANTHER" id="PTHR13083:SF3">
    <property type="entry name" value="WD REPEAT-CONTAINING PROTEIN 91"/>
    <property type="match status" value="1"/>
</dbReference>
<comment type="subcellular location">
    <subcellularLocation>
        <location evidence="1">Early endosome</location>
    </subcellularLocation>
    <subcellularLocation>
        <location evidence="2">Late endosome</location>
    </subcellularLocation>
</comment>
<keyword evidence="5" id="KW-0853">WD repeat</keyword>
<evidence type="ECO:0000256" key="3">
    <source>
        <dbReference type="ARBA" id="ARBA00006128"/>
    </source>
</evidence>
<dbReference type="GO" id="GO:0031902">
    <property type="term" value="C:late endosome membrane"/>
    <property type="evidence" value="ECO:0007669"/>
    <property type="project" value="TreeGrafter"/>
</dbReference>
<feature type="region of interest" description="Disordered" evidence="7">
    <location>
        <begin position="221"/>
        <end position="278"/>
    </location>
</feature>
<evidence type="ECO:0000313" key="9">
    <source>
        <dbReference type="EMBL" id="KAJ1929788.1"/>
    </source>
</evidence>
<evidence type="ECO:0000256" key="5">
    <source>
        <dbReference type="PROSITE-ProRule" id="PRU00221"/>
    </source>
</evidence>
<dbReference type="EMBL" id="JANBPT010000024">
    <property type="protein sequence ID" value="KAJ1929788.1"/>
    <property type="molecule type" value="Genomic_DNA"/>
</dbReference>
<dbReference type="GO" id="GO:0141039">
    <property type="term" value="F:phosphatidylinositol 3-kinase inhibitor activity"/>
    <property type="evidence" value="ECO:0007669"/>
    <property type="project" value="InterPro"/>
</dbReference>
<comment type="similarity">
    <text evidence="3">Belongs to the WD repeat WDR91 family.</text>
</comment>
<dbReference type="GO" id="GO:0045022">
    <property type="term" value="P:early endosome to late endosome transport"/>
    <property type="evidence" value="ECO:0007669"/>
    <property type="project" value="InterPro"/>
</dbReference>
<dbReference type="Pfam" id="PF23138">
    <property type="entry name" value="CTLH_Armc9"/>
    <property type="match status" value="1"/>
</dbReference>
<dbReference type="Proteomes" id="UP001150569">
    <property type="component" value="Unassembled WGS sequence"/>
</dbReference>
<dbReference type="InterPro" id="IPR001680">
    <property type="entry name" value="WD40_rpt"/>
</dbReference>
<name>A0A9W8E2F3_9FUNG</name>
<protein>
    <recommendedName>
        <fullName evidence="8">ARMC9 CTLH-like domain-containing protein</fullName>
    </recommendedName>
</protein>
<dbReference type="OrthoDB" id="193023at2759"/>
<comment type="caution">
    <text evidence="9">The sequence shown here is derived from an EMBL/GenBank/DDBJ whole genome shotgun (WGS) entry which is preliminary data.</text>
</comment>
<dbReference type="InterPro" id="IPR039724">
    <property type="entry name" value="WDR91"/>
</dbReference>
<keyword evidence="4" id="KW-0967">Endosome</keyword>
<evidence type="ECO:0000256" key="1">
    <source>
        <dbReference type="ARBA" id="ARBA00004412"/>
    </source>
</evidence>
<reference evidence="9" key="1">
    <citation type="submission" date="2022-07" db="EMBL/GenBank/DDBJ databases">
        <title>Phylogenomic reconstructions and comparative analyses of Kickxellomycotina fungi.</title>
        <authorList>
            <person name="Reynolds N.K."/>
            <person name="Stajich J.E."/>
            <person name="Barry K."/>
            <person name="Grigoriev I.V."/>
            <person name="Crous P."/>
            <person name="Smith M.E."/>
        </authorList>
    </citation>
    <scope>NUCLEOTIDE SEQUENCE</scope>
    <source>
        <strain evidence="9">RSA 861</strain>
    </source>
</reference>
<feature type="coiled-coil region" evidence="6">
    <location>
        <begin position="184"/>
        <end position="211"/>
    </location>
</feature>
<evidence type="ECO:0000256" key="2">
    <source>
        <dbReference type="ARBA" id="ARBA00004603"/>
    </source>
</evidence>
<feature type="repeat" description="WD" evidence="5">
    <location>
        <begin position="321"/>
        <end position="350"/>
    </location>
</feature>
<gene>
    <name evidence="9" type="ORF">IWQ60_000875</name>
</gene>
<keyword evidence="6" id="KW-0175">Coiled coil</keyword>
<keyword evidence="10" id="KW-1185">Reference proteome</keyword>
<dbReference type="InterPro" id="IPR056327">
    <property type="entry name" value="ARMC9_CTLH-like_dom"/>
</dbReference>
<dbReference type="AlphaFoldDB" id="A0A9W8E2F3"/>
<evidence type="ECO:0000313" key="10">
    <source>
        <dbReference type="Proteomes" id="UP001150569"/>
    </source>
</evidence>
<accession>A0A9W8E2F3</accession>
<organism evidence="9 10">
    <name type="scientific">Tieghemiomyces parasiticus</name>
    <dbReference type="NCBI Taxonomy" id="78921"/>
    <lineage>
        <taxon>Eukaryota</taxon>
        <taxon>Fungi</taxon>
        <taxon>Fungi incertae sedis</taxon>
        <taxon>Zoopagomycota</taxon>
        <taxon>Kickxellomycotina</taxon>
        <taxon>Dimargaritomycetes</taxon>
        <taxon>Dimargaritales</taxon>
        <taxon>Dimargaritaceae</taxon>
        <taxon>Tieghemiomyces</taxon>
    </lineage>
</organism>
<dbReference type="PANTHER" id="PTHR13083">
    <property type="entry name" value="WD REPEAT-CONTAINING PROTEIN 91"/>
    <property type="match status" value="1"/>
</dbReference>
<sequence length="350" mass="39778">MNSVPYVDELIREYLVFRGFTTTLNAFEADNKADKDRAFQSDKVSQHLLDLAASLEIESVLSYWRYLDLRLFSRLEEQYSPSVRHIEQELVRYCMIEGITRKKMVKVLACIEIYSSEMMHSAEWTRWFALPYLPEPEKTPYFRPYFSSQWQEAFRTSLRNFIDTVFKNMPLPGLLNFGADFINRQNLQAEIRNLKANIRTLHNKLEKSSIESKAIQQRLEATVQEQDSLRRSASAKSQDRPTSIHLPRGAADNASEGGERALQPSSLPSGGQPSNQSAEPEIMMAVRDATADLADIRSIQSVSSNATAEDIPYTVVSQEIYQEHTAEVVSARFSTDGNLIASFDTDGIVK</sequence>
<evidence type="ECO:0000256" key="4">
    <source>
        <dbReference type="ARBA" id="ARBA00022753"/>
    </source>
</evidence>
<proteinExistence type="inferred from homology"/>
<dbReference type="PROSITE" id="PS50294">
    <property type="entry name" value="WD_REPEATS_REGION"/>
    <property type="match status" value="1"/>
</dbReference>
<feature type="domain" description="ARMC9 CTLH-like" evidence="8">
    <location>
        <begin position="50"/>
        <end position="167"/>
    </location>
</feature>